<evidence type="ECO:0000259" key="26">
    <source>
        <dbReference type="Pfam" id="PF04565"/>
    </source>
</evidence>
<comment type="catalytic activity">
    <reaction evidence="17 20">
        <text>RNA(n) + a ribonucleoside 5'-triphosphate = RNA(n+1) + diphosphate</text>
        <dbReference type="Rhea" id="RHEA:21248"/>
        <dbReference type="Rhea" id="RHEA-COMP:14527"/>
        <dbReference type="Rhea" id="RHEA-COMP:17342"/>
        <dbReference type="ChEBI" id="CHEBI:33019"/>
        <dbReference type="ChEBI" id="CHEBI:61557"/>
        <dbReference type="ChEBI" id="CHEBI:140395"/>
        <dbReference type="EC" id="2.7.7.6"/>
    </reaction>
</comment>
<feature type="domain" description="RNA polymerase Rpb2" evidence="26">
    <location>
        <begin position="444"/>
        <end position="508"/>
    </location>
</feature>
<dbReference type="FunFam" id="3.90.1800.10:FF:000002">
    <property type="entry name" value="DNA-directed RNA polymerase subunit beta"/>
    <property type="match status" value="1"/>
</dbReference>
<feature type="domain" description="RNA polymerase Rpb2" evidence="23">
    <location>
        <begin position="1049"/>
        <end position="1134"/>
    </location>
</feature>
<comment type="subcellular location">
    <subcellularLocation>
        <location evidence="3">Cytoplasm</location>
        <location evidence="3">Cytosol</location>
    </subcellularLocation>
    <subcellularLocation>
        <location evidence="2">Nucleus</location>
    </subcellularLocation>
</comment>
<sequence>MGELGTPKKVRNKKADPRHLSDPIKPIEEKWKLVPAFLKVKGLVKQHIDSFNYFINVEIKKIVQANEKILSDADPLFYLKYTNVNVGTPDVEEGFNITKATTPHECRLRDMNYSAPITVDIEYTRGSNRVVRNNLLIGRMPIMLRSSNCVLTNKSHFELAKMNECPHDPGGYFIVKGQEKVILIQEQLSRNRMIVEEFKGFIQCQVTSSTHEKKSRTNMIAKRGKYYLRHNAFTDDIPVAVFFKSMGITSDQEFAQLIGRDSDSLRRITPSLVESVNLSIFTQQRALEYIGNKLKIKRFNVAGGNKNKTPADDAREILATTVLAHVPVEDFNFKLKAIYAALMIRRIMEAEVNKAAVDDRDYYGNKRLELAGSLLALMFEDLFKRFNYELKMIADKNIPKIKAAQFDVVKHMRQDLITSGLEYAISSGNWTIKRFKMERHGVTQVLSRLSYISALGMMTRVNSQFEKTRKVSGPRSLQPSQWGMLCPSDTPEGEACGLVKNLALMTHITTEVEEGPIVRLAFNSGVEDIRLLGGQEINSPSVFMVFLNGNILGVVKAYKKLISTFRLMRRGGLVSGFVSIYTAYTQRCVYICSDGGRLCRPYIIVDHGRPRVEKKHIDELIQGVRNFEDFLHEGLIEYLDVNEENDSNIAFAESEIIPNITTHLEIEPFTLLGVCAGLVPYPHHNQSPRNTYQCAMGKQAMGVIGYNQKNRIDTLMYNIVYPQCPMVKTHTIELTKFDQLPAGQNATVAVMSYSGYDIEDALILNKASVDRGYGRCLIYKNAKCLMKRYSNQTYDRIMGPLKDITTGKAVFKHEALDADGVVSPGEMVSDRQVLVNKQVPLVTMNPVVGSESKPIEHKEVPVTYKCSVPSYIEKVMISANAEEAFLIKILLRQTRRPEIGDKFSSRHGQKGVTGLIVEQEDMPFNDYGICPDMIMNPHGFPSRMTVGKSIELLAGKAGLLEGKFHYGTAFGGSKVSDVSLELMKHNFNYMGKDIFYSGVTGELLEAYIYSGPVYYQKLKHMVQDKMHARSRGPRAVLTRQPTEGRSRQGGLRLGEMERDCIIAYGASMLLVERLMIASDAFNIDVCNLCGRLAYSGWCHACHSSASVSTIAVPYACKLLFQEMTSMNMVPRLMLRNYCKY</sequence>
<protein>
    <recommendedName>
        <fullName evidence="20">DNA-directed RNA polymerase subunit beta</fullName>
        <ecNumber evidence="20">2.7.7.6</ecNumber>
    </recommendedName>
</protein>
<dbReference type="GO" id="GO:0006351">
    <property type="term" value="P:DNA-templated transcription"/>
    <property type="evidence" value="ECO:0007669"/>
    <property type="project" value="InterPro"/>
</dbReference>
<feature type="domain" description="RNA polymerase Rpb2" evidence="28">
    <location>
        <begin position="627"/>
        <end position="656"/>
    </location>
</feature>
<dbReference type="AlphaFoldDB" id="A0A6M2DNU0"/>
<feature type="domain" description="RNA polymerase Rpb2" evidence="24">
    <location>
        <begin position="193"/>
        <end position="369"/>
    </location>
</feature>
<dbReference type="FunFam" id="3.90.1100.10:FF:000004">
    <property type="entry name" value="DNA-directed RNA polymerase subunit beta"/>
    <property type="match status" value="1"/>
</dbReference>
<evidence type="ECO:0000256" key="8">
    <source>
        <dbReference type="ARBA" id="ARBA00022679"/>
    </source>
</evidence>
<dbReference type="GO" id="GO:0046872">
    <property type="term" value="F:metal ion binding"/>
    <property type="evidence" value="ECO:0007669"/>
    <property type="project" value="UniProtKB-KW"/>
</dbReference>
<comment type="function">
    <text evidence="20">DNA-dependent RNA polymerase catalyzes the transcription of DNA into RNA using the four ribonucleoside triphosphates as substrates.</text>
</comment>
<evidence type="ECO:0000256" key="12">
    <source>
        <dbReference type="ARBA" id="ARBA00022842"/>
    </source>
</evidence>
<evidence type="ECO:0000259" key="23">
    <source>
        <dbReference type="Pfam" id="PF04560"/>
    </source>
</evidence>
<evidence type="ECO:0000256" key="20">
    <source>
        <dbReference type="RuleBase" id="RU363031"/>
    </source>
</evidence>
<keyword evidence="14" id="KW-0051">Antiviral defense</keyword>
<dbReference type="Gene3D" id="3.90.1800.10">
    <property type="entry name" value="RNA polymerase alpha subunit dimerisation domain"/>
    <property type="match status" value="1"/>
</dbReference>
<dbReference type="CDD" id="cd00653">
    <property type="entry name" value="RNA_pol_B_RPB2"/>
    <property type="match status" value="1"/>
</dbReference>
<evidence type="ECO:0000256" key="7">
    <source>
        <dbReference type="ARBA" id="ARBA00022588"/>
    </source>
</evidence>
<dbReference type="GO" id="GO:0032549">
    <property type="term" value="F:ribonucleoside binding"/>
    <property type="evidence" value="ECO:0007669"/>
    <property type="project" value="InterPro"/>
</dbReference>
<dbReference type="Pfam" id="PF04560">
    <property type="entry name" value="RNA_pol_Rpb2_7"/>
    <property type="match status" value="1"/>
</dbReference>
<dbReference type="Pfam" id="PF04563">
    <property type="entry name" value="RNA_pol_Rpb2_1"/>
    <property type="match status" value="1"/>
</dbReference>
<evidence type="ECO:0000259" key="24">
    <source>
        <dbReference type="Pfam" id="PF04561"/>
    </source>
</evidence>
<evidence type="ECO:0000256" key="19">
    <source>
        <dbReference type="RuleBase" id="RU000434"/>
    </source>
</evidence>
<dbReference type="FunFam" id="2.40.50.150:FF:000003">
    <property type="entry name" value="DNA-directed RNA polymerase subunit beta"/>
    <property type="match status" value="1"/>
</dbReference>
<keyword evidence="12" id="KW-0460">Magnesium</keyword>
<keyword evidence="13" id="KW-0391">Immunity</keyword>
<proteinExistence type="inferred from homology"/>
<dbReference type="InterPro" id="IPR007642">
    <property type="entry name" value="RNA_pol_Rpb2_2"/>
</dbReference>
<keyword evidence="7" id="KW-0399">Innate immunity</keyword>
<keyword evidence="5 20" id="KW-0240">DNA-directed RNA polymerase</keyword>
<evidence type="ECO:0000256" key="10">
    <source>
        <dbReference type="ARBA" id="ARBA00022723"/>
    </source>
</evidence>
<evidence type="ECO:0000256" key="16">
    <source>
        <dbReference type="ARBA" id="ARBA00023242"/>
    </source>
</evidence>
<evidence type="ECO:0000256" key="21">
    <source>
        <dbReference type="SAM" id="MobiDB-lite"/>
    </source>
</evidence>
<feature type="domain" description="DNA-directed RNA polymerase subunit 2 hybrid-binding" evidence="22">
    <location>
        <begin position="675"/>
        <end position="1047"/>
    </location>
</feature>
<dbReference type="GO" id="GO:0045087">
    <property type="term" value="P:innate immune response"/>
    <property type="evidence" value="ECO:0007669"/>
    <property type="project" value="UniProtKB-KW"/>
</dbReference>
<dbReference type="InterPro" id="IPR007645">
    <property type="entry name" value="RNA_pol_Rpb2_3"/>
</dbReference>
<keyword evidence="6" id="KW-0963">Cytoplasm</keyword>
<dbReference type="EC" id="2.7.7.6" evidence="20"/>
<dbReference type="InterPro" id="IPR007120">
    <property type="entry name" value="DNA-dir_RNAP_su2_dom"/>
</dbReference>
<evidence type="ECO:0000256" key="15">
    <source>
        <dbReference type="ARBA" id="ARBA00023163"/>
    </source>
</evidence>
<dbReference type="SUPFAM" id="SSF64484">
    <property type="entry name" value="beta and beta-prime subunits of DNA dependent RNA-polymerase"/>
    <property type="match status" value="1"/>
</dbReference>
<evidence type="ECO:0000256" key="14">
    <source>
        <dbReference type="ARBA" id="ARBA00023118"/>
    </source>
</evidence>
<evidence type="ECO:0000256" key="18">
    <source>
        <dbReference type="ARBA" id="ARBA00064375"/>
    </source>
</evidence>
<dbReference type="FunFam" id="3.90.1100.10:FF:000006">
    <property type="entry name" value="DNA-directed RNA polymerase subunit beta"/>
    <property type="match status" value="1"/>
</dbReference>
<feature type="region of interest" description="Disordered" evidence="21">
    <location>
        <begin position="1"/>
        <end position="21"/>
    </location>
</feature>
<comment type="cofactor">
    <cofactor evidence="1">
        <name>Mg(2+)</name>
        <dbReference type="ChEBI" id="CHEBI:18420"/>
    </cofactor>
</comment>
<dbReference type="InterPro" id="IPR014724">
    <property type="entry name" value="RNA_pol_RPB2_OB-fold"/>
</dbReference>
<evidence type="ECO:0000256" key="5">
    <source>
        <dbReference type="ARBA" id="ARBA00022478"/>
    </source>
</evidence>
<dbReference type="FunFam" id="2.40.270.10:FF:000011">
    <property type="entry name" value="DNA-directed RNA polymerase subunit beta"/>
    <property type="match status" value="1"/>
</dbReference>
<dbReference type="InterPro" id="IPR015712">
    <property type="entry name" value="DNA-dir_RNA_pol_su2"/>
</dbReference>
<dbReference type="InterPro" id="IPR037033">
    <property type="entry name" value="DNA-dir_RNAP_su2_hyb_sf"/>
</dbReference>
<dbReference type="Gene3D" id="2.40.50.150">
    <property type="match status" value="1"/>
</dbReference>
<evidence type="ECO:0000256" key="2">
    <source>
        <dbReference type="ARBA" id="ARBA00004123"/>
    </source>
</evidence>
<dbReference type="Pfam" id="PF04561">
    <property type="entry name" value="RNA_pol_Rpb2_2"/>
    <property type="match status" value="1"/>
</dbReference>
<keyword evidence="9 20" id="KW-0548">Nucleotidyltransferase</keyword>
<dbReference type="InterPro" id="IPR007647">
    <property type="entry name" value="RNA_pol_Rpb2_5"/>
</dbReference>
<keyword evidence="11" id="KW-0862">Zinc</keyword>
<keyword evidence="15 20" id="KW-0804">Transcription</keyword>
<comment type="similarity">
    <text evidence="4 19">Belongs to the RNA polymerase beta chain family.</text>
</comment>
<name>A0A6M2DNU0_XENCH</name>
<dbReference type="Gene3D" id="2.40.270.10">
    <property type="entry name" value="DNA-directed RNA polymerase, subunit 2, domain 6"/>
    <property type="match status" value="1"/>
</dbReference>
<dbReference type="Pfam" id="PF04565">
    <property type="entry name" value="RNA_pol_Rpb2_3"/>
    <property type="match status" value="1"/>
</dbReference>
<dbReference type="InterPro" id="IPR007121">
    <property type="entry name" value="RNA_pol_bsu_CS"/>
</dbReference>
<dbReference type="PROSITE" id="PS01166">
    <property type="entry name" value="RNA_POL_BETA"/>
    <property type="match status" value="1"/>
</dbReference>
<dbReference type="Pfam" id="PF04567">
    <property type="entry name" value="RNA_pol_Rpb2_5"/>
    <property type="match status" value="1"/>
</dbReference>
<evidence type="ECO:0000259" key="28">
    <source>
        <dbReference type="Pfam" id="PF04567"/>
    </source>
</evidence>
<evidence type="ECO:0000256" key="9">
    <source>
        <dbReference type="ARBA" id="ARBA00022695"/>
    </source>
</evidence>
<keyword evidence="8 20" id="KW-0808">Transferase</keyword>
<feature type="domain" description="RNA polymerase beta subunit protrusion" evidence="25">
    <location>
        <begin position="42"/>
        <end position="417"/>
    </location>
</feature>
<dbReference type="InterPro" id="IPR007646">
    <property type="entry name" value="RNA_pol_Rpb2_4"/>
</dbReference>
<comment type="subunit">
    <text evidence="18">Component of the RNA polymerase III (Pol III) complex consisting of 17 subunits: a ten-subunit catalytic core composed of POLR3A/RPC1, POLR3B/RPC2, POLR1C/RPAC1, POLR1D/RPAC2, POLR3K/RPC10, POLR2E/RPABC1, POLR2F/RPABC2, POLR2H/RPABC3, POLR2K/RPABC4 and POLR2L/RPABC5; a mobile stalk composed of two subunits POLR3H/RPC8 and CRCP/RPC9, protruding from the core and functioning primarily in transcription initiation; and additional subunits homologous to general transcription factors of the RNA polymerase II machinery, POLR3C/RPC3-POLR3F/RPC6-POLR3G/RPC7 heterotrimer required for transcription initiation and POLR3D/RPC4-POLR3E/RPC5 heterodimer involved in both transcription initiation and termination.</text>
</comment>
<organism evidence="29">
    <name type="scientific">Xenopsylla cheopis</name>
    <name type="common">Oriental rat flea</name>
    <name type="synonym">Pulex cheopis</name>
    <dbReference type="NCBI Taxonomy" id="163159"/>
    <lineage>
        <taxon>Eukaryota</taxon>
        <taxon>Metazoa</taxon>
        <taxon>Ecdysozoa</taxon>
        <taxon>Arthropoda</taxon>
        <taxon>Hexapoda</taxon>
        <taxon>Insecta</taxon>
        <taxon>Pterygota</taxon>
        <taxon>Neoptera</taxon>
        <taxon>Endopterygota</taxon>
        <taxon>Siphonaptera</taxon>
        <taxon>Pulicidae</taxon>
        <taxon>Xenopsyllinae</taxon>
        <taxon>Xenopsylla</taxon>
    </lineage>
</organism>
<keyword evidence="10" id="KW-0479">Metal-binding</keyword>
<evidence type="ECO:0000256" key="4">
    <source>
        <dbReference type="ARBA" id="ARBA00006835"/>
    </source>
</evidence>
<dbReference type="GO" id="GO:0005829">
    <property type="term" value="C:cytosol"/>
    <property type="evidence" value="ECO:0007669"/>
    <property type="project" value="UniProtKB-SubCell"/>
</dbReference>
<dbReference type="GO" id="GO:0003677">
    <property type="term" value="F:DNA binding"/>
    <property type="evidence" value="ECO:0007669"/>
    <property type="project" value="InterPro"/>
</dbReference>
<dbReference type="InterPro" id="IPR007641">
    <property type="entry name" value="RNA_pol_Rpb2_7"/>
</dbReference>
<dbReference type="GO" id="GO:0003899">
    <property type="term" value="F:DNA-directed RNA polymerase activity"/>
    <property type="evidence" value="ECO:0007669"/>
    <property type="project" value="UniProtKB-EC"/>
</dbReference>
<evidence type="ECO:0000259" key="22">
    <source>
        <dbReference type="Pfam" id="PF00562"/>
    </source>
</evidence>
<evidence type="ECO:0000259" key="25">
    <source>
        <dbReference type="Pfam" id="PF04563"/>
    </source>
</evidence>
<accession>A0A6M2DNU0</accession>
<dbReference type="PANTHER" id="PTHR20856">
    <property type="entry name" value="DNA-DIRECTED RNA POLYMERASE I SUBUNIT 2"/>
    <property type="match status" value="1"/>
</dbReference>
<dbReference type="Pfam" id="PF04566">
    <property type="entry name" value="RNA_pol_Rpb2_4"/>
    <property type="match status" value="1"/>
</dbReference>
<evidence type="ECO:0000256" key="6">
    <source>
        <dbReference type="ARBA" id="ARBA00022490"/>
    </source>
</evidence>
<dbReference type="GO" id="GO:0051607">
    <property type="term" value="P:defense response to virus"/>
    <property type="evidence" value="ECO:0007669"/>
    <property type="project" value="UniProtKB-KW"/>
</dbReference>
<evidence type="ECO:0000256" key="17">
    <source>
        <dbReference type="ARBA" id="ARBA00048552"/>
    </source>
</evidence>
<dbReference type="GO" id="GO:0000428">
    <property type="term" value="C:DNA-directed RNA polymerase complex"/>
    <property type="evidence" value="ECO:0007669"/>
    <property type="project" value="UniProtKB-KW"/>
</dbReference>
<dbReference type="FunFam" id="2.40.270.10:FF:000006">
    <property type="entry name" value="DNA-directed RNA polymerase subunit beta"/>
    <property type="match status" value="1"/>
</dbReference>
<dbReference type="EMBL" id="GIIL01004259">
    <property type="protein sequence ID" value="NOV47985.1"/>
    <property type="molecule type" value="Transcribed_RNA"/>
</dbReference>
<keyword evidence="16" id="KW-0539">Nucleus</keyword>
<evidence type="ECO:0000259" key="27">
    <source>
        <dbReference type="Pfam" id="PF04566"/>
    </source>
</evidence>
<feature type="domain" description="RNA polymerase Rpb2" evidence="27">
    <location>
        <begin position="545"/>
        <end position="606"/>
    </location>
</feature>
<evidence type="ECO:0000256" key="1">
    <source>
        <dbReference type="ARBA" id="ARBA00001946"/>
    </source>
</evidence>
<dbReference type="Gene3D" id="3.90.1100.10">
    <property type="match status" value="2"/>
</dbReference>
<reference evidence="29" key="1">
    <citation type="submission" date="2020-03" db="EMBL/GenBank/DDBJ databases">
        <title>Transcriptomic Profiling of the Digestive Tract of the Rat Flea, Xenopsylla cheopis, Following Blood Feeding and Infection with Yersinia pestis.</title>
        <authorList>
            <person name="Bland D.M."/>
            <person name="Martens C.A."/>
            <person name="Virtaneva K."/>
            <person name="Kanakabandi K."/>
            <person name="Long D."/>
            <person name="Rosenke R."/>
            <person name="Saturday G.A."/>
            <person name="Hoyt F.H."/>
            <person name="Bruno D.P."/>
            <person name="Ribeiro J.M.C."/>
            <person name="Hinnebusch J."/>
        </authorList>
    </citation>
    <scope>NUCLEOTIDE SEQUENCE</scope>
</reference>
<dbReference type="InterPro" id="IPR007644">
    <property type="entry name" value="RNA_pol_bsu_protrusion"/>
</dbReference>
<dbReference type="GO" id="GO:0005634">
    <property type="term" value="C:nucleus"/>
    <property type="evidence" value="ECO:0007669"/>
    <property type="project" value="UniProtKB-SubCell"/>
</dbReference>
<evidence type="ECO:0000256" key="3">
    <source>
        <dbReference type="ARBA" id="ARBA00004514"/>
    </source>
</evidence>
<evidence type="ECO:0000313" key="29">
    <source>
        <dbReference type="EMBL" id="NOV47985.1"/>
    </source>
</evidence>
<evidence type="ECO:0000256" key="13">
    <source>
        <dbReference type="ARBA" id="ARBA00022859"/>
    </source>
</evidence>
<evidence type="ECO:0000256" key="11">
    <source>
        <dbReference type="ARBA" id="ARBA00022833"/>
    </source>
</evidence>
<dbReference type="Pfam" id="PF00562">
    <property type="entry name" value="RNA_pol_Rpb2_6"/>
    <property type="match status" value="1"/>
</dbReference>